<accession>U7D723</accession>
<keyword evidence="4" id="KW-0813">Transport</keyword>
<dbReference type="EMBL" id="ASJR01000014">
    <property type="protein sequence ID" value="ERP31346.1"/>
    <property type="molecule type" value="Genomic_DNA"/>
</dbReference>
<evidence type="ECO:0000256" key="2">
    <source>
        <dbReference type="ARBA" id="ARBA00012679"/>
    </source>
</evidence>
<keyword evidence="5" id="KW-0479">Metal-binding</keyword>
<evidence type="ECO:0000256" key="4">
    <source>
        <dbReference type="ARBA" id="ARBA00022448"/>
    </source>
</evidence>
<evidence type="ECO:0000256" key="8">
    <source>
        <dbReference type="ARBA" id="ARBA00024690"/>
    </source>
</evidence>
<reference evidence="13 14" key="1">
    <citation type="journal article" date="2013" name="Environ. Microbiol.">
        <title>Genome analysis of Chitinivibrio alkaliphilus gen. nov., sp. nov., a novel extremely haloalkaliphilic anaerobic chitinolytic bacterium from the candidate phylum Termite Group 3.</title>
        <authorList>
            <person name="Sorokin D.Y."/>
            <person name="Gumerov V.M."/>
            <person name="Rakitin A.L."/>
            <person name="Beletsky A.V."/>
            <person name="Damste J.S."/>
            <person name="Muyzer G."/>
            <person name="Mardanov A.V."/>
            <person name="Ravin N.V."/>
        </authorList>
    </citation>
    <scope>NUCLEOTIDE SEQUENCE [LARGE SCALE GENOMIC DNA]</scope>
    <source>
        <strain evidence="13 14">ACht1</strain>
    </source>
</reference>
<dbReference type="eggNOG" id="COG2033">
    <property type="taxonomic scope" value="Bacteria"/>
</dbReference>
<evidence type="ECO:0000256" key="10">
    <source>
        <dbReference type="ARBA" id="ARBA00047448"/>
    </source>
</evidence>
<dbReference type="AlphaFoldDB" id="U7D723"/>
<evidence type="ECO:0000256" key="3">
    <source>
        <dbReference type="ARBA" id="ARBA00014839"/>
    </source>
</evidence>
<evidence type="ECO:0000256" key="1">
    <source>
        <dbReference type="ARBA" id="ARBA00005941"/>
    </source>
</evidence>
<dbReference type="RefSeq" id="WP_022637131.1">
    <property type="nucleotide sequence ID" value="NZ_ASJR01000014.1"/>
</dbReference>
<dbReference type="PANTHER" id="PTHR36541">
    <property type="entry name" value="SUPEROXIDE REDUCTASE-RELATED"/>
    <property type="match status" value="1"/>
</dbReference>
<keyword evidence="14" id="KW-1185">Reference proteome</keyword>
<evidence type="ECO:0000256" key="9">
    <source>
        <dbReference type="ARBA" id="ARBA00031398"/>
    </source>
</evidence>
<evidence type="ECO:0000259" key="12">
    <source>
        <dbReference type="Pfam" id="PF06397"/>
    </source>
</evidence>
<dbReference type="Proteomes" id="UP000017148">
    <property type="component" value="Unassembled WGS sequence"/>
</dbReference>
<dbReference type="Gene3D" id="2.20.28.100">
    <property type="entry name" value="Desulphoferrodoxin, N-terminal domain"/>
    <property type="match status" value="1"/>
</dbReference>
<dbReference type="Pfam" id="PF06397">
    <property type="entry name" value="Desulfoferrod_N"/>
    <property type="match status" value="1"/>
</dbReference>
<dbReference type="InterPro" id="IPR002742">
    <property type="entry name" value="Desulfoferrodoxin_Fe-bd_dom"/>
</dbReference>
<evidence type="ECO:0000259" key="11">
    <source>
        <dbReference type="Pfam" id="PF01880"/>
    </source>
</evidence>
<sequence>MSIVKKGIYYCSICGNIVESLWDGKPSIVCCGQDMEQLSPKTVDAGNEKHVPVVERSGNQVTVKVGDVDHPMTAEHYILFIEVLAGDKVYRHDFTEAYVSGETPRAVATFTIEDEIQEVREFCNKHGLWATQF</sequence>
<dbReference type="GO" id="GO:0005506">
    <property type="term" value="F:iron ion binding"/>
    <property type="evidence" value="ECO:0007669"/>
    <property type="project" value="InterPro"/>
</dbReference>
<keyword evidence="7" id="KW-0408">Iron</keyword>
<evidence type="ECO:0000256" key="5">
    <source>
        <dbReference type="ARBA" id="ARBA00022723"/>
    </source>
</evidence>
<dbReference type="InterPro" id="IPR038094">
    <property type="entry name" value="Desulfoferrodoxin_N_sf"/>
</dbReference>
<evidence type="ECO:0000256" key="7">
    <source>
        <dbReference type="ARBA" id="ARBA00023004"/>
    </source>
</evidence>
<evidence type="ECO:0000313" key="14">
    <source>
        <dbReference type="Proteomes" id="UP000017148"/>
    </source>
</evidence>
<dbReference type="OrthoDB" id="9814936at2"/>
<dbReference type="InterPro" id="IPR004462">
    <property type="entry name" value="Desulfoferrodoxin_N"/>
</dbReference>
<comment type="similarity">
    <text evidence="1">Belongs to the desulfoferrodoxin family.</text>
</comment>
<feature type="domain" description="Desulfoferrodoxin ferrous iron-binding" evidence="11">
    <location>
        <begin position="43"/>
        <end position="131"/>
    </location>
</feature>
<dbReference type="EC" id="1.15.1.2" evidence="2"/>
<dbReference type="PANTHER" id="PTHR36541:SF1">
    <property type="entry name" value="SUPEROXIDE REDUCTASE-RELATED"/>
    <property type="match status" value="1"/>
</dbReference>
<evidence type="ECO:0000313" key="13">
    <source>
        <dbReference type="EMBL" id="ERP31346.1"/>
    </source>
</evidence>
<proteinExistence type="inferred from homology"/>
<dbReference type="Pfam" id="PF01880">
    <property type="entry name" value="Desulfoferrodox"/>
    <property type="match status" value="1"/>
</dbReference>
<dbReference type="InterPro" id="IPR051233">
    <property type="entry name" value="Desulfoferrodoxin_SOR"/>
</dbReference>
<dbReference type="STRING" id="1313304.CALK_1691"/>
<comment type="caution">
    <text evidence="13">The sequence shown here is derived from an EMBL/GenBank/DDBJ whole genome shotgun (WGS) entry which is preliminary data.</text>
</comment>
<dbReference type="NCBIfam" id="TIGR00332">
    <property type="entry name" value="neela_ferrous"/>
    <property type="match status" value="1"/>
</dbReference>
<comment type="catalytic activity">
    <reaction evidence="10">
        <text>reduced [rubredoxin] + superoxide + 2 H(+) = oxidized [rubredoxin] + H2O2</text>
        <dbReference type="Rhea" id="RHEA:21324"/>
        <dbReference type="Rhea" id="RHEA-COMP:10302"/>
        <dbReference type="Rhea" id="RHEA-COMP:10303"/>
        <dbReference type="ChEBI" id="CHEBI:15378"/>
        <dbReference type="ChEBI" id="CHEBI:16240"/>
        <dbReference type="ChEBI" id="CHEBI:18421"/>
        <dbReference type="ChEBI" id="CHEBI:29033"/>
        <dbReference type="ChEBI" id="CHEBI:29034"/>
        <dbReference type="EC" id="1.15.1.2"/>
    </reaction>
</comment>
<dbReference type="GO" id="GO:0050605">
    <property type="term" value="F:superoxide reductase activity"/>
    <property type="evidence" value="ECO:0007669"/>
    <property type="project" value="UniProtKB-EC"/>
</dbReference>
<dbReference type="Gene3D" id="2.60.40.730">
    <property type="entry name" value="SOR catalytic domain"/>
    <property type="match status" value="1"/>
</dbReference>
<dbReference type="SUPFAM" id="SSF57802">
    <property type="entry name" value="Rubredoxin-like"/>
    <property type="match status" value="1"/>
</dbReference>
<organism evidence="13 14">
    <name type="scientific">Chitinivibrio alkaliphilus ACht1</name>
    <dbReference type="NCBI Taxonomy" id="1313304"/>
    <lineage>
        <taxon>Bacteria</taxon>
        <taxon>Pseudomonadati</taxon>
        <taxon>Fibrobacterota</taxon>
        <taxon>Chitinivibrionia</taxon>
        <taxon>Chitinivibrionales</taxon>
        <taxon>Chitinivibrionaceae</taxon>
        <taxon>Chitinivibrio</taxon>
    </lineage>
</organism>
<name>U7D723_9BACT</name>
<keyword evidence="6" id="KW-0249">Electron transport</keyword>
<feature type="domain" description="Desulfoferrodoxin N-terminal" evidence="12">
    <location>
        <begin position="7"/>
        <end position="37"/>
    </location>
</feature>
<dbReference type="NCBIfam" id="TIGR00319">
    <property type="entry name" value="desulf_FeS4"/>
    <property type="match status" value="1"/>
</dbReference>
<comment type="function">
    <text evidence="8">Catalyzes the one-electron reduction of superoxide anion radical to hydrogen peroxide at a nonheme ferrous iron center. Plays a fundamental role in case of oxidative stress via its superoxide detoxification activity.</text>
</comment>
<protein>
    <recommendedName>
        <fullName evidence="3">Desulfoferrodoxin</fullName>
        <ecNumber evidence="2">1.15.1.2</ecNumber>
    </recommendedName>
    <alternativeName>
        <fullName evidence="9">Superoxide reductase</fullName>
    </alternativeName>
</protein>
<dbReference type="SUPFAM" id="SSF49367">
    <property type="entry name" value="Superoxide reductase-like"/>
    <property type="match status" value="1"/>
</dbReference>
<evidence type="ECO:0000256" key="6">
    <source>
        <dbReference type="ARBA" id="ARBA00022982"/>
    </source>
</evidence>
<gene>
    <name evidence="13" type="ORF">CALK_1691</name>
</gene>
<dbReference type="InterPro" id="IPR036073">
    <property type="entry name" value="Desulfoferrodoxin_Fe-bd_dom_sf"/>
</dbReference>